<dbReference type="PROSITE" id="PS50041">
    <property type="entry name" value="C_TYPE_LECTIN_2"/>
    <property type="match status" value="1"/>
</dbReference>
<keyword evidence="7" id="KW-1185">Reference proteome</keyword>
<name>A0AAN5CBR4_9BILA</name>
<comment type="caution">
    <text evidence="2">Lacks conserved residue(s) required for the propagation of feature annotation.</text>
</comment>
<comment type="caution">
    <text evidence="6">The sequence shown here is derived from an EMBL/GenBank/DDBJ whole genome shotgun (WGS) entry which is preliminary data.</text>
</comment>
<dbReference type="InterPro" id="IPR016186">
    <property type="entry name" value="C-type_lectin-like/link_sf"/>
</dbReference>
<evidence type="ECO:0000259" key="4">
    <source>
        <dbReference type="PROSITE" id="PS01180"/>
    </source>
</evidence>
<dbReference type="PROSITE" id="PS00615">
    <property type="entry name" value="C_TYPE_LECTIN_1"/>
    <property type="match status" value="1"/>
</dbReference>
<dbReference type="SUPFAM" id="SSF49854">
    <property type="entry name" value="Spermadhesin, CUB domain"/>
    <property type="match status" value="1"/>
</dbReference>
<proteinExistence type="predicted"/>
<evidence type="ECO:0008006" key="8">
    <source>
        <dbReference type="Google" id="ProtNLM"/>
    </source>
</evidence>
<accession>A0AAN5CBR4</accession>
<keyword evidence="3" id="KW-0732">Signal</keyword>
<dbReference type="InterPro" id="IPR001304">
    <property type="entry name" value="C-type_lectin-like"/>
</dbReference>
<organism evidence="6 7">
    <name type="scientific">Pristionchus mayeri</name>
    <dbReference type="NCBI Taxonomy" id="1317129"/>
    <lineage>
        <taxon>Eukaryota</taxon>
        <taxon>Metazoa</taxon>
        <taxon>Ecdysozoa</taxon>
        <taxon>Nematoda</taxon>
        <taxon>Chromadorea</taxon>
        <taxon>Rhabditida</taxon>
        <taxon>Rhabditina</taxon>
        <taxon>Diplogasteromorpha</taxon>
        <taxon>Diplogasteroidea</taxon>
        <taxon>Neodiplogasteridae</taxon>
        <taxon>Pristionchus</taxon>
    </lineage>
</organism>
<evidence type="ECO:0000256" key="2">
    <source>
        <dbReference type="PROSITE-ProRule" id="PRU00059"/>
    </source>
</evidence>
<dbReference type="InterPro" id="IPR050976">
    <property type="entry name" value="Snaclec"/>
</dbReference>
<gene>
    <name evidence="6" type="ORF">PMAYCL1PPCAC_05631</name>
</gene>
<dbReference type="SMART" id="SM00034">
    <property type="entry name" value="CLECT"/>
    <property type="match status" value="1"/>
</dbReference>
<evidence type="ECO:0000256" key="3">
    <source>
        <dbReference type="SAM" id="SignalP"/>
    </source>
</evidence>
<dbReference type="SUPFAM" id="SSF56436">
    <property type="entry name" value="C-type lectin-like"/>
    <property type="match status" value="2"/>
</dbReference>
<sequence length="423" mass="46463">MLAWHRFASVHILLLAARFVPCTVWADDPDDFGSDRYLCPPDTQLVRDGQCRGHCGETASSTPLQGLINQCQPVHALPVTIKTAEQQNYWLNRLASFTAFPIGIVCDESTKKYKWIDGATIEYKPDSYDAELNGECRSDVWWQLTSTGGWHWTTNSGANSYNFKMCCVADIYHPELSDDDCTDFSDDKDDSVCYQISQTLENLSDAQKICKSAGSTVSSVHNDHENSYLRRLAVSRGFTTGLMLGASVGISGKSDTFGWVDGSDWDYTNFIPGFPYDGFGDCLAMSTNDAYYQWANMECSEKLPFVCARKSGSVPAASTTCPGPAVNAGDIITSPGYPTNASIPCDFFLKVETGKKVQMEILLLEANTCCDKVQIYEGTLGGNFIASETGVVTTKTYTSPTNQMRVSWQPNGGVNVRGLKVKL</sequence>
<feature type="non-terminal residue" evidence="6">
    <location>
        <position position="423"/>
    </location>
</feature>
<protein>
    <recommendedName>
        <fullName evidence="8">CUB domain-containing protein</fullName>
    </recommendedName>
</protein>
<reference evidence="7" key="1">
    <citation type="submission" date="2022-10" db="EMBL/GenBank/DDBJ databases">
        <title>Genome assembly of Pristionchus species.</title>
        <authorList>
            <person name="Yoshida K."/>
            <person name="Sommer R.J."/>
        </authorList>
    </citation>
    <scope>NUCLEOTIDE SEQUENCE [LARGE SCALE GENOMIC DNA]</scope>
    <source>
        <strain evidence="7">RS5460</strain>
    </source>
</reference>
<keyword evidence="1" id="KW-1015">Disulfide bond</keyword>
<dbReference type="InterPro" id="IPR016187">
    <property type="entry name" value="CTDL_fold"/>
</dbReference>
<feature type="domain" description="CUB" evidence="4">
    <location>
        <begin position="321"/>
        <end position="423"/>
    </location>
</feature>
<dbReference type="InterPro" id="IPR000859">
    <property type="entry name" value="CUB_dom"/>
</dbReference>
<evidence type="ECO:0000313" key="6">
    <source>
        <dbReference type="EMBL" id="GMR35436.1"/>
    </source>
</evidence>
<feature type="chain" id="PRO_5042850563" description="CUB domain-containing protein" evidence="3">
    <location>
        <begin position="27"/>
        <end position="423"/>
    </location>
</feature>
<dbReference type="CDD" id="cd00037">
    <property type="entry name" value="CLECT"/>
    <property type="match status" value="1"/>
</dbReference>
<dbReference type="Gene3D" id="3.10.100.10">
    <property type="entry name" value="Mannose-Binding Protein A, subunit A"/>
    <property type="match status" value="1"/>
</dbReference>
<evidence type="ECO:0000313" key="7">
    <source>
        <dbReference type="Proteomes" id="UP001328107"/>
    </source>
</evidence>
<dbReference type="InterPro" id="IPR018378">
    <property type="entry name" value="C-type_lectin_CS"/>
</dbReference>
<dbReference type="Pfam" id="PF00431">
    <property type="entry name" value="CUB"/>
    <property type="match status" value="1"/>
</dbReference>
<dbReference type="Gene3D" id="2.60.120.290">
    <property type="entry name" value="Spermadhesin, CUB domain"/>
    <property type="match status" value="1"/>
</dbReference>
<dbReference type="InterPro" id="IPR035914">
    <property type="entry name" value="Sperma_CUB_dom_sf"/>
</dbReference>
<dbReference type="Proteomes" id="UP001328107">
    <property type="component" value="Unassembled WGS sequence"/>
</dbReference>
<dbReference type="PANTHER" id="PTHR22991:SF40">
    <property type="entry name" value="PROTEIN CBG13490"/>
    <property type="match status" value="1"/>
</dbReference>
<evidence type="ECO:0000256" key="1">
    <source>
        <dbReference type="ARBA" id="ARBA00023157"/>
    </source>
</evidence>
<feature type="signal peptide" evidence="3">
    <location>
        <begin position="1"/>
        <end position="26"/>
    </location>
</feature>
<dbReference type="PANTHER" id="PTHR22991">
    <property type="entry name" value="PROTEIN CBG13490"/>
    <property type="match status" value="1"/>
</dbReference>
<feature type="domain" description="C-type lectin" evidence="5">
    <location>
        <begin position="189"/>
        <end position="308"/>
    </location>
</feature>
<dbReference type="EMBL" id="BTRK01000002">
    <property type="protein sequence ID" value="GMR35436.1"/>
    <property type="molecule type" value="Genomic_DNA"/>
</dbReference>
<dbReference type="AlphaFoldDB" id="A0AAN5CBR4"/>
<evidence type="ECO:0000259" key="5">
    <source>
        <dbReference type="PROSITE" id="PS50041"/>
    </source>
</evidence>
<dbReference type="PROSITE" id="PS01180">
    <property type="entry name" value="CUB"/>
    <property type="match status" value="1"/>
</dbReference>
<dbReference type="Pfam" id="PF00059">
    <property type="entry name" value="Lectin_C"/>
    <property type="match status" value="1"/>
</dbReference>